<accession>A0A1G4SJ51</accession>
<organism evidence="2 3">
    <name type="scientific">Ancylobacter rudongensis</name>
    <dbReference type="NCBI Taxonomy" id="177413"/>
    <lineage>
        <taxon>Bacteria</taxon>
        <taxon>Pseudomonadati</taxon>
        <taxon>Pseudomonadota</taxon>
        <taxon>Alphaproteobacteria</taxon>
        <taxon>Hyphomicrobiales</taxon>
        <taxon>Xanthobacteraceae</taxon>
        <taxon>Ancylobacter</taxon>
    </lineage>
</organism>
<feature type="domain" description="ANTAR" evidence="1">
    <location>
        <begin position="126"/>
        <end position="187"/>
    </location>
</feature>
<dbReference type="SUPFAM" id="SSF52172">
    <property type="entry name" value="CheY-like"/>
    <property type="match status" value="1"/>
</dbReference>
<dbReference type="RefSeq" id="WP_091439286.1">
    <property type="nucleotide sequence ID" value="NZ_FMTP01000003.1"/>
</dbReference>
<keyword evidence="3" id="KW-1185">Reference proteome</keyword>
<dbReference type="Proteomes" id="UP000198889">
    <property type="component" value="Unassembled WGS sequence"/>
</dbReference>
<name>A0A1G4SJ51_9HYPH</name>
<dbReference type="PROSITE" id="PS50921">
    <property type="entry name" value="ANTAR"/>
    <property type="match status" value="1"/>
</dbReference>
<reference evidence="3" key="1">
    <citation type="submission" date="2016-10" db="EMBL/GenBank/DDBJ databases">
        <authorList>
            <person name="Varghese N."/>
            <person name="Submissions S."/>
        </authorList>
    </citation>
    <scope>NUCLEOTIDE SEQUENCE [LARGE SCALE GENOMIC DNA]</scope>
    <source>
        <strain evidence="3">CGMCC 1.1761</strain>
    </source>
</reference>
<dbReference type="InterPro" id="IPR011006">
    <property type="entry name" value="CheY-like_superfamily"/>
</dbReference>
<dbReference type="Gene3D" id="3.40.50.2300">
    <property type="match status" value="1"/>
</dbReference>
<dbReference type="Pfam" id="PF03861">
    <property type="entry name" value="ANTAR"/>
    <property type="match status" value="1"/>
</dbReference>
<dbReference type="InterPro" id="IPR036388">
    <property type="entry name" value="WH-like_DNA-bd_sf"/>
</dbReference>
<dbReference type="STRING" id="177413.SAMN05660859_2215"/>
<evidence type="ECO:0000313" key="3">
    <source>
        <dbReference type="Proteomes" id="UP000198889"/>
    </source>
</evidence>
<dbReference type="Pfam" id="PF21332">
    <property type="entry name" value="AmiR_N"/>
    <property type="match status" value="1"/>
</dbReference>
<dbReference type="PIRSF" id="PIRSF036382">
    <property type="entry name" value="RR_antiterm"/>
    <property type="match status" value="1"/>
</dbReference>
<evidence type="ECO:0000313" key="2">
    <source>
        <dbReference type="EMBL" id="SCW68555.1"/>
    </source>
</evidence>
<dbReference type="GO" id="GO:0003723">
    <property type="term" value="F:RNA binding"/>
    <property type="evidence" value="ECO:0007669"/>
    <property type="project" value="InterPro"/>
</dbReference>
<dbReference type="InterPro" id="IPR005561">
    <property type="entry name" value="ANTAR"/>
</dbReference>
<dbReference type="Gene3D" id="1.10.10.10">
    <property type="entry name" value="Winged helix-like DNA-binding domain superfamily/Winged helix DNA-binding domain"/>
    <property type="match status" value="1"/>
</dbReference>
<dbReference type="AlphaFoldDB" id="A0A1G4SJ51"/>
<dbReference type="InterPro" id="IPR049021">
    <property type="entry name" value="AmiR_N"/>
</dbReference>
<evidence type="ECO:0000259" key="1">
    <source>
        <dbReference type="PROSITE" id="PS50921"/>
    </source>
</evidence>
<sequence>MSASQLIQNLRNTRVAVVHPRDQDGDDLVRQLQRIGCQVQVVWPPPSQLPLPLDAVFFLLDRDTRSSMPWRMADLAIAHIAIVDYENPTVLKALLDSSAHGVLVRPIRASGVLSSLVLALSQRGYEGRLLAKIGKLEDTLRTRRDVEKATRLLMGLRNLSEDDAYQFLRKQATAKRVPIGTIAGSIINAHAMLAELDRDGEPDK</sequence>
<dbReference type="InterPro" id="IPR008327">
    <property type="entry name" value="Sig_transdc_resp-reg_antiterm"/>
</dbReference>
<dbReference type="EMBL" id="FMTP01000003">
    <property type="protein sequence ID" value="SCW68555.1"/>
    <property type="molecule type" value="Genomic_DNA"/>
</dbReference>
<dbReference type="SMART" id="SM01012">
    <property type="entry name" value="ANTAR"/>
    <property type="match status" value="1"/>
</dbReference>
<gene>
    <name evidence="2" type="ORF">SAMN05660859_2215</name>
</gene>
<proteinExistence type="predicted"/>
<protein>
    <submittedName>
        <fullName evidence="2">Two-component response regulator, AmiR/NasT family, consists of REC and RNA-binding antiterminator (ANTAR) domains</fullName>
    </submittedName>
</protein>